<comment type="caution">
    <text evidence="1">The sequence shown here is derived from an EMBL/GenBank/DDBJ whole genome shotgun (WGS) entry which is preliminary data.</text>
</comment>
<organism evidence="1 2">
    <name type="scientific">Gossypium arboreum</name>
    <name type="common">Tree cotton</name>
    <name type="synonym">Gossypium nanking</name>
    <dbReference type="NCBI Taxonomy" id="29729"/>
    <lineage>
        <taxon>Eukaryota</taxon>
        <taxon>Viridiplantae</taxon>
        <taxon>Streptophyta</taxon>
        <taxon>Embryophyta</taxon>
        <taxon>Tracheophyta</taxon>
        <taxon>Spermatophyta</taxon>
        <taxon>Magnoliopsida</taxon>
        <taxon>eudicotyledons</taxon>
        <taxon>Gunneridae</taxon>
        <taxon>Pentapetalae</taxon>
        <taxon>rosids</taxon>
        <taxon>malvids</taxon>
        <taxon>Malvales</taxon>
        <taxon>Malvaceae</taxon>
        <taxon>Malvoideae</taxon>
        <taxon>Gossypium</taxon>
    </lineage>
</organism>
<protein>
    <submittedName>
        <fullName evidence="1">Uncharacterized protein</fullName>
    </submittedName>
</protein>
<gene>
    <name evidence="1" type="ORF">F383_34504</name>
</gene>
<proteinExistence type="predicted"/>
<dbReference type="EMBL" id="JRRC01469182">
    <property type="protein sequence ID" value="KHG07171.1"/>
    <property type="molecule type" value="Genomic_DNA"/>
</dbReference>
<name>A0A0B0N7T1_GOSAR</name>
<keyword evidence="2" id="KW-1185">Reference proteome</keyword>
<evidence type="ECO:0000313" key="2">
    <source>
        <dbReference type="Proteomes" id="UP000032142"/>
    </source>
</evidence>
<dbReference type="AlphaFoldDB" id="A0A0B0N7T1"/>
<reference evidence="2" key="1">
    <citation type="submission" date="2014-09" db="EMBL/GenBank/DDBJ databases">
        <authorList>
            <person name="Mudge J."/>
            <person name="Ramaraj T."/>
            <person name="Lindquist I.E."/>
            <person name="Bharti A.K."/>
            <person name="Sundararajan A."/>
            <person name="Cameron C.T."/>
            <person name="Woodward J.E."/>
            <person name="May G.D."/>
            <person name="Brubaker C."/>
            <person name="Broadhvest J."/>
            <person name="Wilkins T.A."/>
        </authorList>
    </citation>
    <scope>NUCLEOTIDE SEQUENCE</scope>
    <source>
        <strain evidence="2">cv. AKA8401</strain>
    </source>
</reference>
<sequence>MPSCLDPAKETWLCDTSV</sequence>
<dbReference type="Proteomes" id="UP000032142">
    <property type="component" value="Unassembled WGS sequence"/>
</dbReference>
<accession>A0A0B0N7T1</accession>
<evidence type="ECO:0000313" key="1">
    <source>
        <dbReference type="EMBL" id="KHG07171.1"/>
    </source>
</evidence>